<evidence type="ECO:0000313" key="1">
    <source>
        <dbReference type="EMBL" id="KKL76773.1"/>
    </source>
</evidence>
<reference evidence="1" key="1">
    <citation type="journal article" date="2015" name="Nature">
        <title>Complex archaea that bridge the gap between prokaryotes and eukaryotes.</title>
        <authorList>
            <person name="Spang A."/>
            <person name="Saw J.H."/>
            <person name="Jorgensen S.L."/>
            <person name="Zaremba-Niedzwiedzka K."/>
            <person name="Martijn J."/>
            <person name="Lind A.E."/>
            <person name="van Eijk R."/>
            <person name="Schleper C."/>
            <person name="Guy L."/>
            <person name="Ettema T.J."/>
        </authorList>
    </citation>
    <scope>NUCLEOTIDE SEQUENCE</scope>
</reference>
<feature type="non-terminal residue" evidence="1">
    <location>
        <position position="362"/>
    </location>
</feature>
<name>A0A0F9ERN6_9ZZZZ</name>
<accession>A0A0F9ERN6</accession>
<sequence>MWTQRLERAKRLLCIEIRQKKRDDAFGFIDGTYAEKSFSEKVYLNEALPALEDMILGTLPALPPVLVDARQPKQDEVANMVAALLDQTLNSGLSRALPALIAAEWDEISWGIGFVKSAWHVEDKQSPLTLTKDEAYLTPHVQLAMWENDNVELAQVVENDDDFVHLQVHGSIPALAEHIAQHTERIGRLKIAHPVIRRVAPQRMLYDPDAEEWLDRDYEAEYITELVSSLQQIPGIKNLIPENCPSTDEFDQENSRYSYMHKHYNTQANNSFDFEKTRVGVWHIHDRVNHTYTIIPAVSGGARVKPLLERDWPYGAIDIYEKIVHRPAPEQIHGFTTLHLIRPILDELARTNASIRKHNRRA</sequence>
<gene>
    <name evidence="1" type="ORF">LCGC14_2041520</name>
</gene>
<proteinExistence type="predicted"/>
<protein>
    <submittedName>
        <fullName evidence="1">Uncharacterized protein</fullName>
    </submittedName>
</protein>
<organism evidence="1">
    <name type="scientific">marine sediment metagenome</name>
    <dbReference type="NCBI Taxonomy" id="412755"/>
    <lineage>
        <taxon>unclassified sequences</taxon>
        <taxon>metagenomes</taxon>
        <taxon>ecological metagenomes</taxon>
    </lineage>
</organism>
<comment type="caution">
    <text evidence="1">The sequence shown here is derived from an EMBL/GenBank/DDBJ whole genome shotgun (WGS) entry which is preliminary data.</text>
</comment>
<dbReference type="EMBL" id="LAZR01023948">
    <property type="protein sequence ID" value="KKL76773.1"/>
    <property type="molecule type" value="Genomic_DNA"/>
</dbReference>
<dbReference type="AlphaFoldDB" id="A0A0F9ERN6"/>